<keyword evidence="5 9" id="KW-0798">TonB box</keyword>
<keyword evidence="7 8" id="KW-0998">Cell outer membrane</keyword>
<dbReference type="InterPro" id="IPR039426">
    <property type="entry name" value="TonB-dep_rcpt-like"/>
</dbReference>
<keyword evidence="13" id="KW-1185">Reference proteome</keyword>
<dbReference type="Pfam" id="PF07715">
    <property type="entry name" value="Plug"/>
    <property type="match status" value="1"/>
</dbReference>
<dbReference type="SUPFAM" id="SSF56935">
    <property type="entry name" value="Porins"/>
    <property type="match status" value="1"/>
</dbReference>
<evidence type="ECO:0000259" key="10">
    <source>
        <dbReference type="Pfam" id="PF00593"/>
    </source>
</evidence>
<evidence type="ECO:0000256" key="4">
    <source>
        <dbReference type="ARBA" id="ARBA00022692"/>
    </source>
</evidence>
<sequence>MFMKKSIFLNVGVLLLAIFLFSTSGMAQRKITGFVQDATTNLPLDGATVSIQNSQTNTLSKEGGKFEITAPNGRSILSISFVGYETRTITVGTSSNNVVIKLSPSAASALNEVVVVGYGTKKKVDLTGAISTVSSKEIESRPIASTQQALQGLVPNLNITVSDQGGEPGGSMKMNIRGLQSFSGSNAPYVLVDGVPMDINSIDPNTIESISVLKDAASAAIYGARAAYGVILITTKSGKNNNRGANISYTANMDMAKPVKWPKLVGAMDFALAMNDAAKNVGGSPWYNADALDRLAKNIANPGSAPTMYGNANGQTWNIGSEGLGAAANTDWYDIFFKKFATHQSHSLSVSGSNEKVDYYLSAGLYNDQGLLRYGHESFDRYNFNGKINVKATSWAKVSVLFKYNYGQQLFPWQLGLGRGRIYDMMTKIKPTMPAKYPGTDIWTLESRIEEWQADRDNTTTRNMIISPRIIIEPIKGWVTNLDFNYTQNNDQEVFLAKQYFWVQPNGQLAAGNAQANTTYNPNINTNSYLSPNLYTSYTRSFGKHNLAIMAGYQQEAYNYFDLSGTAGYLLSDNVPSVSTAVGTKTISDAIGHWATQSAFGRLNYNYDDKYLLEANVRADGSSRFEPGKQWGTFPSVSGGWVASKEKFFPLKNEINFFKVRASYGALGNQNVDNYLYVPTLPISQSNYLFGGDRLWTVGTPNLSSVNLTWEKVNTTDLGTDFSLLKNHLSGSFDWYQTYTTNLVGPGSAVPALLGTGVPKQNDGEVRTRGFELEFSWKDHVGNFYYEVGGNLSNNRSVVTKYNNPNKILSTYYEGEVLGELWGYKTAGLFQTTDEVTKWVDQSYIYNGKWNPGDVKYVDLNGDKKIGIGTNTLADHGDKTIIGNTLPQYLYAFHAGASWKGIDLYVLFQGVAKQTLWLADLYNGAIFRGPANGPFHAMVYQGQMDYWRDASSPLGANPNAYYPAPYSVYDGANHKNYGNPTDRYSPSGAYLRLKNLRLGYTIPEKISQKALISHAQIYLSGENLLVFSKFKLLDPEEVGGRNGDGRTYPLSKSYSLGLNINF</sequence>
<evidence type="ECO:0000256" key="7">
    <source>
        <dbReference type="ARBA" id="ARBA00023237"/>
    </source>
</evidence>
<protein>
    <submittedName>
        <fullName evidence="12">TonB-dependent receptor</fullName>
    </submittedName>
</protein>
<keyword evidence="2 8" id="KW-0813">Transport</keyword>
<evidence type="ECO:0000256" key="2">
    <source>
        <dbReference type="ARBA" id="ARBA00022448"/>
    </source>
</evidence>
<dbReference type="Pfam" id="PF00593">
    <property type="entry name" value="TonB_dep_Rec_b-barrel"/>
    <property type="match status" value="1"/>
</dbReference>
<feature type="domain" description="TonB-dependent receptor plug" evidence="11">
    <location>
        <begin position="123"/>
        <end position="230"/>
    </location>
</feature>
<evidence type="ECO:0000256" key="6">
    <source>
        <dbReference type="ARBA" id="ARBA00023136"/>
    </source>
</evidence>
<comment type="similarity">
    <text evidence="8 9">Belongs to the TonB-dependent receptor family.</text>
</comment>
<dbReference type="InterPro" id="IPR012910">
    <property type="entry name" value="Plug_dom"/>
</dbReference>
<dbReference type="Gene3D" id="2.40.170.20">
    <property type="entry name" value="TonB-dependent receptor, beta-barrel domain"/>
    <property type="match status" value="1"/>
</dbReference>
<dbReference type="AlphaFoldDB" id="A0A5J5IBG0"/>
<keyword evidence="6 8" id="KW-0472">Membrane</keyword>
<accession>A0A5J5IBG0</accession>
<organism evidence="12 13">
    <name type="scientific">Ginsengibacter hankyongi</name>
    <dbReference type="NCBI Taxonomy" id="2607284"/>
    <lineage>
        <taxon>Bacteria</taxon>
        <taxon>Pseudomonadati</taxon>
        <taxon>Bacteroidota</taxon>
        <taxon>Chitinophagia</taxon>
        <taxon>Chitinophagales</taxon>
        <taxon>Chitinophagaceae</taxon>
        <taxon>Ginsengibacter</taxon>
    </lineage>
</organism>
<evidence type="ECO:0000256" key="1">
    <source>
        <dbReference type="ARBA" id="ARBA00004571"/>
    </source>
</evidence>
<evidence type="ECO:0000256" key="3">
    <source>
        <dbReference type="ARBA" id="ARBA00022452"/>
    </source>
</evidence>
<dbReference type="SUPFAM" id="SSF49464">
    <property type="entry name" value="Carboxypeptidase regulatory domain-like"/>
    <property type="match status" value="1"/>
</dbReference>
<dbReference type="GO" id="GO:0009279">
    <property type="term" value="C:cell outer membrane"/>
    <property type="evidence" value="ECO:0007669"/>
    <property type="project" value="UniProtKB-SubCell"/>
</dbReference>
<dbReference type="EMBL" id="VYQF01000009">
    <property type="protein sequence ID" value="KAA9036119.1"/>
    <property type="molecule type" value="Genomic_DNA"/>
</dbReference>
<dbReference type="NCBIfam" id="TIGR04056">
    <property type="entry name" value="OMP_RagA_SusC"/>
    <property type="match status" value="1"/>
</dbReference>
<dbReference type="Proteomes" id="UP000326903">
    <property type="component" value="Unassembled WGS sequence"/>
</dbReference>
<comment type="subcellular location">
    <subcellularLocation>
        <location evidence="1 8">Cell outer membrane</location>
        <topology evidence="1 8">Multi-pass membrane protein</topology>
    </subcellularLocation>
</comment>
<dbReference type="Pfam" id="PF13715">
    <property type="entry name" value="CarbopepD_reg_2"/>
    <property type="match status" value="1"/>
</dbReference>
<dbReference type="InterPro" id="IPR037066">
    <property type="entry name" value="Plug_dom_sf"/>
</dbReference>
<evidence type="ECO:0000256" key="9">
    <source>
        <dbReference type="RuleBase" id="RU003357"/>
    </source>
</evidence>
<dbReference type="InterPro" id="IPR000531">
    <property type="entry name" value="Beta-barrel_TonB"/>
</dbReference>
<feature type="domain" description="TonB-dependent receptor-like beta-barrel" evidence="10">
    <location>
        <begin position="462"/>
        <end position="1024"/>
    </location>
</feature>
<dbReference type="NCBIfam" id="TIGR04057">
    <property type="entry name" value="SusC_RagA_signa"/>
    <property type="match status" value="1"/>
</dbReference>
<keyword evidence="4 8" id="KW-0812">Transmembrane</keyword>
<dbReference type="PROSITE" id="PS52016">
    <property type="entry name" value="TONB_DEPENDENT_REC_3"/>
    <property type="match status" value="1"/>
</dbReference>
<dbReference type="InterPro" id="IPR036942">
    <property type="entry name" value="Beta-barrel_TonB_sf"/>
</dbReference>
<dbReference type="Gene3D" id="2.170.130.10">
    <property type="entry name" value="TonB-dependent receptor, plug domain"/>
    <property type="match status" value="1"/>
</dbReference>
<evidence type="ECO:0000256" key="8">
    <source>
        <dbReference type="PROSITE-ProRule" id="PRU01360"/>
    </source>
</evidence>
<dbReference type="InterPro" id="IPR023996">
    <property type="entry name" value="TonB-dep_OMP_SusC/RagA"/>
</dbReference>
<reference evidence="12 13" key="1">
    <citation type="submission" date="2019-09" db="EMBL/GenBank/DDBJ databases">
        <title>Draft genome sequence of Ginsengibacter sp. BR5-29.</title>
        <authorList>
            <person name="Im W.-T."/>
        </authorList>
    </citation>
    <scope>NUCLEOTIDE SEQUENCE [LARGE SCALE GENOMIC DNA]</scope>
    <source>
        <strain evidence="12 13">BR5-29</strain>
    </source>
</reference>
<dbReference type="InterPro" id="IPR023997">
    <property type="entry name" value="TonB-dep_OMP_SusC/RagA_CS"/>
</dbReference>
<dbReference type="Gene3D" id="2.60.40.1120">
    <property type="entry name" value="Carboxypeptidase-like, regulatory domain"/>
    <property type="match status" value="1"/>
</dbReference>
<gene>
    <name evidence="12" type="ORF">FW778_19725</name>
</gene>
<proteinExistence type="inferred from homology"/>
<evidence type="ECO:0000313" key="12">
    <source>
        <dbReference type="EMBL" id="KAA9036119.1"/>
    </source>
</evidence>
<keyword evidence="12" id="KW-0675">Receptor</keyword>
<comment type="caution">
    <text evidence="12">The sequence shown here is derived from an EMBL/GenBank/DDBJ whole genome shotgun (WGS) entry which is preliminary data.</text>
</comment>
<evidence type="ECO:0000256" key="5">
    <source>
        <dbReference type="ARBA" id="ARBA00023077"/>
    </source>
</evidence>
<evidence type="ECO:0000313" key="13">
    <source>
        <dbReference type="Proteomes" id="UP000326903"/>
    </source>
</evidence>
<name>A0A5J5IBG0_9BACT</name>
<evidence type="ECO:0000259" key="11">
    <source>
        <dbReference type="Pfam" id="PF07715"/>
    </source>
</evidence>
<dbReference type="InterPro" id="IPR008969">
    <property type="entry name" value="CarboxyPept-like_regulatory"/>
</dbReference>
<keyword evidence="3 8" id="KW-1134">Transmembrane beta strand</keyword>